<dbReference type="InterPro" id="IPR032675">
    <property type="entry name" value="LRR_dom_sf"/>
</dbReference>
<dbReference type="Proteomes" id="UP000186922">
    <property type="component" value="Unassembled WGS sequence"/>
</dbReference>
<gene>
    <name evidence="15" type="primary">RvY_00316-1</name>
    <name evidence="15" type="synonym">RvY_00316.1</name>
    <name evidence="15" type="ORF">RvY_00316</name>
</gene>
<evidence type="ECO:0000256" key="13">
    <source>
        <dbReference type="SAM" id="SignalP"/>
    </source>
</evidence>
<reference evidence="15 16" key="1">
    <citation type="journal article" date="2016" name="Nat. Commun.">
        <title>Extremotolerant tardigrade genome and improved radiotolerance of human cultured cells by tardigrade-unique protein.</title>
        <authorList>
            <person name="Hashimoto T."/>
            <person name="Horikawa D.D."/>
            <person name="Saito Y."/>
            <person name="Kuwahara H."/>
            <person name="Kozuka-Hata H."/>
            <person name="Shin-I T."/>
            <person name="Minakuchi Y."/>
            <person name="Ohishi K."/>
            <person name="Motoyama A."/>
            <person name="Aizu T."/>
            <person name="Enomoto A."/>
            <person name="Kondo K."/>
            <person name="Tanaka S."/>
            <person name="Hara Y."/>
            <person name="Koshikawa S."/>
            <person name="Sagara H."/>
            <person name="Miura T."/>
            <person name="Yokobori S."/>
            <person name="Miyagawa K."/>
            <person name="Suzuki Y."/>
            <person name="Kubo T."/>
            <person name="Oyama M."/>
            <person name="Kohara Y."/>
            <person name="Fujiyama A."/>
            <person name="Arakawa K."/>
            <person name="Katayama T."/>
            <person name="Toyoda A."/>
            <person name="Kunieda T."/>
        </authorList>
    </citation>
    <scope>NUCLEOTIDE SEQUENCE [LARGE SCALE GENOMIC DNA]</scope>
    <source>
        <strain evidence="15 16">YOKOZUNA-1</strain>
    </source>
</reference>
<feature type="chain" id="PRO_5008897158" description="Ig-like domain-containing protein" evidence="13">
    <location>
        <begin position="23"/>
        <end position="595"/>
    </location>
</feature>
<evidence type="ECO:0000256" key="3">
    <source>
        <dbReference type="ARBA" id="ARBA00022692"/>
    </source>
</evidence>
<evidence type="ECO:0000256" key="10">
    <source>
        <dbReference type="ARBA" id="ARBA00023319"/>
    </source>
</evidence>
<dbReference type="AlphaFoldDB" id="A0A1D1UDB5"/>
<name>A0A1D1UDB5_RAMVA</name>
<keyword evidence="8" id="KW-1015">Disulfide bond</keyword>
<dbReference type="InterPro" id="IPR000483">
    <property type="entry name" value="Cys-rich_flank_reg_C"/>
</dbReference>
<comment type="subcellular location">
    <subcellularLocation>
        <location evidence="1">Membrane</location>
        <topology evidence="1">Single-pass membrane protein</topology>
    </subcellularLocation>
</comment>
<evidence type="ECO:0000256" key="11">
    <source>
        <dbReference type="SAM" id="MobiDB-lite"/>
    </source>
</evidence>
<feature type="signal peptide" evidence="13">
    <location>
        <begin position="1"/>
        <end position="22"/>
    </location>
</feature>
<evidence type="ECO:0000256" key="2">
    <source>
        <dbReference type="ARBA" id="ARBA00022614"/>
    </source>
</evidence>
<keyword evidence="3 12" id="KW-0812">Transmembrane</keyword>
<dbReference type="Pfam" id="PF07679">
    <property type="entry name" value="I-set"/>
    <property type="match status" value="1"/>
</dbReference>
<evidence type="ECO:0000259" key="14">
    <source>
        <dbReference type="PROSITE" id="PS50835"/>
    </source>
</evidence>
<dbReference type="OrthoDB" id="643377at2759"/>
<dbReference type="InterPro" id="IPR001611">
    <property type="entry name" value="Leu-rich_rpt"/>
</dbReference>
<feature type="region of interest" description="Disordered" evidence="11">
    <location>
        <begin position="551"/>
        <end position="580"/>
    </location>
</feature>
<feature type="domain" description="Ig-like" evidence="14">
    <location>
        <begin position="276"/>
        <end position="373"/>
    </location>
</feature>
<feature type="compositionally biased region" description="Low complexity" evidence="11">
    <location>
        <begin position="553"/>
        <end position="575"/>
    </location>
</feature>
<dbReference type="PROSITE" id="PS50835">
    <property type="entry name" value="IG_LIKE"/>
    <property type="match status" value="1"/>
</dbReference>
<proteinExistence type="predicted"/>
<dbReference type="PANTHER" id="PTHR24369:SF211">
    <property type="entry name" value="LEUCINE-RICH REPEAT-CONTAINING PROTEIN 15-LIKE"/>
    <property type="match status" value="1"/>
</dbReference>
<dbReference type="InterPro" id="IPR007110">
    <property type="entry name" value="Ig-like_dom"/>
</dbReference>
<evidence type="ECO:0000256" key="1">
    <source>
        <dbReference type="ARBA" id="ARBA00004167"/>
    </source>
</evidence>
<dbReference type="FunFam" id="2.60.40.10:FF:000032">
    <property type="entry name" value="palladin isoform X1"/>
    <property type="match status" value="1"/>
</dbReference>
<evidence type="ECO:0000256" key="8">
    <source>
        <dbReference type="ARBA" id="ARBA00023157"/>
    </source>
</evidence>
<dbReference type="InterPro" id="IPR013098">
    <property type="entry name" value="Ig_I-set"/>
</dbReference>
<keyword evidence="16" id="KW-1185">Reference proteome</keyword>
<dbReference type="SUPFAM" id="SSF52058">
    <property type="entry name" value="L domain-like"/>
    <property type="match status" value="1"/>
</dbReference>
<dbReference type="InterPro" id="IPR013783">
    <property type="entry name" value="Ig-like_fold"/>
</dbReference>
<sequence length="595" mass="66031">MDFTIAIPVLMILSSFGREAFAASLSANLAASSSSTSCPSTCRCSWRNGLQTADCSRRNLTTIPPNIPSSIVVLDLSGNPLRSLPNATFAQANLAHLLKLDLSHCSLSDISSLAFSAMSNLRELNLDTNTFTMLNPAIFEPIYSLRVLSLKHNTLPSLPAFSFSPLSQLETLDLQHSQVAHIDTEAYRGLERLRSLQLNGNALRKLQPSSLHPLKSLQQLDLHNNPWNCDCRVRDVQQWMKERKVGSGFEPSCATPLEYHNIPWNSFPVTKFACAPEIVSMEAFDILPGRNISVECGVFGDPVPNVTWYRDRSPINQSTIEYFNKKYEVMMRNLSSHFVHVLVVRNASEADGGYYQCLAKNWVGNVTTEIALFRSEAILSIVEVVILLVALLVFLSFVSFMVLYCCRYRNKRPFPLCKIWREKIRKSLPDEKASLKSDKFHGVTYFKSSDATLSNSSSLLQPHPISQEATRLLNDKLAPTFTQENETSSDGSTNEEDKDSGIQHGSEGSDSLRNDSSCTPQDIFPDSDASSITHMPVNVNAVTVKSPRNVRFSPSLSSAAPCPPRSSLRRSPAPSHQQLKVNFVSGYDPYLGTEV</sequence>
<evidence type="ECO:0000256" key="12">
    <source>
        <dbReference type="SAM" id="Phobius"/>
    </source>
</evidence>
<organism evidence="15 16">
    <name type="scientific">Ramazzottius varieornatus</name>
    <name type="common">Water bear</name>
    <name type="synonym">Tardigrade</name>
    <dbReference type="NCBI Taxonomy" id="947166"/>
    <lineage>
        <taxon>Eukaryota</taxon>
        <taxon>Metazoa</taxon>
        <taxon>Ecdysozoa</taxon>
        <taxon>Tardigrada</taxon>
        <taxon>Eutardigrada</taxon>
        <taxon>Parachela</taxon>
        <taxon>Hypsibioidea</taxon>
        <taxon>Ramazzottiidae</taxon>
        <taxon>Ramazzottius</taxon>
    </lineage>
</organism>
<dbReference type="EMBL" id="BDGG01000001">
    <property type="protein sequence ID" value="GAU87481.1"/>
    <property type="molecule type" value="Genomic_DNA"/>
</dbReference>
<accession>A0A1D1UDB5</accession>
<keyword evidence="5" id="KW-0677">Repeat</keyword>
<keyword evidence="2" id="KW-0433">Leucine-rich repeat</keyword>
<keyword evidence="9" id="KW-0325">Glycoprotein</keyword>
<evidence type="ECO:0000256" key="4">
    <source>
        <dbReference type="ARBA" id="ARBA00022729"/>
    </source>
</evidence>
<keyword evidence="6 12" id="KW-1133">Transmembrane helix</keyword>
<dbReference type="SMART" id="SM00409">
    <property type="entry name" value="IG"/>
    <property type="match status" value="1"/>
</dbReference>
<evidence type="ECO:0000256" key="5">
    <source>
        <dbReference type="ARBA" id="ARBA00022737"/>
    </source>
</evidence>
<dbReference type="Pfam" id="PF13855">
    <property type="entry name" value="LRR_8"/>
    <property type="match status" value="2"/>
</dbReference>
<dbReference type="SMART" id="SM00369">
    <property type="entry name" value="LRR_TYP"/>
    <property type="match status" value="6"/>
</dbReference>
<evidence type="ECO:0000256" key="6">
    <source>
        <dbReference type="ARBA" id="ARBA00022989"/>
    </source>
</evidence>
<comment type="caution">
    <text evidence="15">The sequence shown here is derived from an EMBL/GenBank/DDBJ whole genome shotgun (WGS) entry which is preliminary data.</text>
</comment>
<keyword evidence="10" id="KW-0393">Immunoglobulin domain</keyword>
<dbReference type="Gene3D" id="2.60.40.10">
    <property type="entry name" value="Immunoglobulins"/>
    <property type="match status" value="1"/>
</dbReference>
<feature type="compositionally biased region" description="Polar residues" evidence="11">
    <location>
        <begin position="506"/>
        <end position="520"/>
    </location>
</feature>
<dbReference type="SMART" id="SM00408">
    <property type="entry name" value="IGc2"/>
    <property type="match status" value="1"/>
</dbReference>
<dbReference type="SMART" id="SM00082">
    <property type="entry name" value="LRRCT"/>
    <property type="match status" value="1"/>
</dbReference>
<feature type="compositionally biased region" description="Polar residues" evidence="11">
    <location>
        <begin position="481"/>
        <end position="492"/>
    </location>
</feature>
<dbReference type="InterPro" id="IPR003599">
    <property type="entry name" value="Ig_sub"/>
</dbReference>
<dbReference type="InterPro" id="IPR050541">
    <property type="entry name" value="LRR_TM_domain-containing"/>
</dbReference>
<dbReference type="InterPro" id="IPR036179">
    <property type="entry name" value="Ig-like_dom_sf"/>
</dbReference>
<dbReference type="FunFam" id="3.80.10.10:FF:000082">
    <property type="entry name" value="Leucine-rich repeat-containing 24"/>
    <property type="match status" value="1"/>
</dbReference>
<dbReference type="SMART" id="SM00013">
    <property type="entry name" value="LRRNT"/>
    <property type="match status" value="1"/>
</dbReference>
<dbReference type="STRING" id="947166.A0A1D1UDB5"/>
<dbReference type="InterPro" id="IPR003591">
    <property type="entry name" value="Leu-rich_rpt_typical-subtyp"/>
</dbReference>
<evidence type="ECO:0000313" key="15">
    <source>
        <dbReference type="EMBL" id="GAU87481.1"/>
    </source>
</evidence>
<keyword evidence="4 13" id="KW-0732">Signal</keyword>
<keyword evidence="7 12" id="KW-0472">Membrane</keyword>
<evidence type="ECO:0000256" key="7">
    <source>
        <dbReference type="ARBA" id="ARBA00023136"/>
    </source>
</evidence>
<dbReference type="InterPro" id="IPR000372">
    <property type="entry name" value="LRRNT"/>
</dbReference>
<feature type="transmembrane region" description="Helical" evidence="12">
    <location>
        <begin position="384"/>
        <end position="406"/>
    </location>
</feature>
<dbReference type="SUPFAM" id="SSF48726">
    <property type="entry name" value="Immunoglobulin"/>
    <property type="match status" value="1"/>
</dbReference>
<dbReference type="InterPro" id="IPR003598">
    <property type="entry name" value="Ig_sub2"/>
</dbReference>
<dbReference type="GO" id="GO:0005886">
    <property type="term" value="C:plasma membrane"/>
    <property type="evidence" value="ECO:0007669"/>
    <property type="project" value="TreeGrafter"/>
</dbReference>
<protein>
    <recommendedName>
        <fullName evidence="14">Ig-like domain-containing protein</fullName>
    </recommendedName>
</protein>
<evidence type="ECO:0000313" key="16">
    <source>
        <dbReference type="Proteomes" id="UP000186922"/>
    </source>
</evidence>
<feature type="region of interest" description="Disordered" evidence="11">
    <location>
        <begin position="481"/>
        <end position="532"/>
    </location>
</feature>
<dbReference type="PANTHER" id="PTHR24369">
    <property type="entry name" value="ANTIGEN BSP, PUTATIVE-RELATED"/>
    <property type="match status" value="1"/>
</dbReference>
<dbReference type="PROSITE" id="PS51450">
    <property type="entry name" value="LRR"/>
    <property type="match status" value="3"/>
</dbReference>
<evidence type="ECO:0000256" key="9">
    <source>
        <dbReference type="ARBA" id="ARBA00023180"/>
    </source>
</evidence>
<dbReference type="Gene3D" id="3.80.10.10">
    <property type="entry name" value="Ribonuclease Inhibitor"/>
    <property type="match status" value="2"/>
</dbReference>